<reference evidence="3" key="1">
    <citation type="submission" date="2017-03" db="EMBL/GenBank/DDBJ databases">
        <authorList>
            <person name="Rodrigo-Torres L."/>
            <person name="Arahal R.D."/>
            <person name="Lucena T."/>
        </authorList>
    </citation>
    <scope>NUCLEOTIDE SEQUENCE [LARGE SCALE GENOMIC DNA]</scope>
    <source>
        <strain evidence="3">CECT 8370</strain>
    </source>
</reference>
<evidence type="ECO:0000313" key="2">
    <source>
        <dbReference type="EMBL" id="SLN26662.1"/>
    </source>
</evidence>
<dbReference type="EMBL" id="FWFJ01000006">
    <property type="protein sequence ID" value="SLN26662.1"/>
    <property type="molecule type" value="Genomic_DNA"/>
</dbReference>
<feature type="signal peptide" evidence="1">
    <location>
        <begin position="1"/>
        <end position="26"/>
    </location>
</feature>
<organism evidence="2 3">
    <name type="scientific">Roseovarius gaetbuli</name>
    <dbReference type="NCBI Taxonomy" id="1356575"/>
    <lineage>
        <taxon>Bacteria</taxon>
        <taxon>Pseudomonadati</taxon>
        <taxon>Pseudomonadota</taxon>
        <taxon>Alphaproteobacteria</taxon>
        <taxon>Rhodobacterales</taxon>
        <taxon>Roseobacteraceae</taxon>
        <taxon>Roseovarius</taxon>
    </lineage>
</organism>
<proteinExistence type="predicted"/>
<accession>A0A1X6YNL7</accession>
<dbReference type="Proteomes" id="UP000194012">
    <property type="component" value="Unassembled WGS sequence"/>
</dbReference>
<gene>
    <name evidence="2" type="ORF">ROG8370_00993</name>
</gene>
<dbReference type="AlphaFoldDB" id="A0A1X6YNL7"/>
<keyword evidence="3" id="KW-1185">Reference proteome</keyword>
<sequence>MTMIKRLLTGATAALMLLTGPALAQAANCAPRDAVVERLASSYGETRQSMGLGANNAVIEVFASDKSGSWTITVTGTNGITCLVASGQAFEAMAESLPALGNDA</sequence>
<keyword evidence="1" id="KW-0732">Signal</keyword>
<feature type="chain" id="PRO_5013321722" evidence="1">
    <location>
        <begin position="27"/>
        <end position="104"/>
    </location>
</feature>
<evidence type="ECO:0000313" key="3">
    <source>
        <dbReference type="Proteomes" id="UP000194012"/>
    </source>
</evidence>
<name>A0A1X6YNL7_9RHOB</name>
<protein>
    <submittedName>
        <fullName evidence="2">Uncharacterized protein</fullName>
    </submittedName>
</protein>
<evidence type="ECO:0000256" key="1">
    <source>
        <dbReference type="SAM" id="SignalP"/>
    </source>
</evidence>